<gene>
    <name evidence="3" type="ORF">DN062_02720</name>
</gene>
<evidence type="ECO:0000259" key="2">
    <source>
        <dbReference type="PROSITE" id="PS50991"/>
    </source>
</evidence>
<evidence type="ECO:0000313" key="4">
    <source>
        <dbReference type="Proteomes" id="UP000250744"/>
    </source>
</evidence>
<dbReference type="RefSeq" id="WP_112157327.1">
    <property type="nucleotide sequence ID" value="NZ_QKRX01000002.1"/>
</dbReference>
<accession>A0A364NQ19</accession>
<dbReference type="GO" id="GO:0003852">
    <property type="term" value="F:2-isopropylmalate synthase activity"/>
    <property type="evidence" value="ECO:0007669"/>
    <property type="project" value="TreeGrafter"/>
</dbReference>
<dbReference type="InterPro" id="IPR050073">
    <property type="entry name" value="2-IPM_HCS-like"/>
</dbReference>
<comment type="caution">
    <text evidence="3">The sequence shown here is derived from an EMBL/GenBank/DDBJ whole genome shotgun (WGS) entry which is preliminary data.</text>
</comment>
<dbReference type="InterPro" id="IPR000891">
    <property type="entry name" value="PYR_CT"/>
</dbReference>
<evidence type="ECO:0000256" key="1">
    <source>
        <dbReference type="ARBA" id="ARBA00023211"/>
    </source>
</evidence>
<dbReference type="PANTHER" id="PTHR10277">
    <property type="entry name" value="HOMOCITRATE SYNTHASE-RELATED"/>
    <property type="match status" value="1"/>
</dbReference>
<evidence type="ECO:0000313" key="3">
    <source>
        <dbReference type="EMBL" id="RAU19199.1"/>
    </source>
</evidence>
<reference evidence="3 4" key="1">
    <citation type="submission" date="2018-06" db="EMBL/GenBank/DDBJ databases">
        <title>Nitrincola tibetense sp. nov., isolated from Lake XuguoCo on Tibetan Plateau.</title>
        <authorList>
            <person name="Xing P."/>
        </authorList>
    </citation>
    <scope>NUCLEOTIDE SEQUENCE [LARGE SCALE GENOMIC DNA]</scope>
    <source>
        <strain evidence="4">xg18</strain>
    </source>
</reference>
<dbReference type="EMBL" id="QKRX01000002">
    <property type="protein sequence ID" value="RAU19199.1"/>
    <property type="molecule type" value="Genomic_DNA"/>
</dbReference>
<sequence>MIHLDCTPRDGGYYNAWNFSQEVIEDYLESMLAVGVNTVELGLRSLINKGFKGPNAYTTDAYLRSLKVPNGLTLAVMINAAELVGVDDLASTLRRLFPEGASTSPVKLVRVACHIHEFPAALPAANWLKEQGFIVGFNLMQIADRTEAEVIELAKIASAYPLDVLYFADSMGSMKPAEVGRIIGWLKTHWKGALGIHTHDNLGLALSNTLQAIDDGVTWVDSTITGMGRGPGNALTEQLCIELAERSGKKINLTPLMSLIARVFKPMQAECGWGTNPYYYLAGKYGIHPTYIQEMLQDSRYCEVDILSVIDHLRVEGGKKFSLNTLDAARHFYQGEPRGQWHPSELFKGREVLLLGSGPGVAAHKAALEAYIQREKPIVLALNTQSSLDQELIDVRVACHPTRLLADCEAHQSLPQPLIAPASMLPDDVKTALSHKSLLDFGMGVQEAKFEFNANYCVIPSSIVVVYALAVLTSGGAKRVLMAGFDGYSADDPRSKEMDRLLNAYLAEPSAVDLVAITPTRYPLPSISVYAL</sequence>
<dbReference type="GO" id="GO:0009098">
    <property type="term" value="P:L-leucine biosynthetic process"/>
    <property type="evidence" value="ECO:0007669"/>
    <property type="project" value="TreeGrafter"/>
</dbReference>
<dbReference type="OrthoDB" id="9803573at2"/>
<keyword evidence="1" id="KW-0464">Manganese</keyword>
<name>A0A364NQ19_9GAMM</name>
<keyword evidence="4" id="KW-1185">Reference proteome</keyword>
<dbReference type="PROSITE" id="PS50991">
    <property type="entry name" value="PYR_CT"/>
    <property type="match status" value="1"/>
</dbReference>
<protein>
    <submittedName>
        <fullName evidence="3">Aldolase</fullName>
    </submittedName>
</protein>
<dbReference type="PANTHER" id="PTHR10277:SF9">
    <property type="entry name" value="2-ISOPROPYLMALATE SYNTHASE 1, CHLOROPLASTIC-RELATED"/>
    <property type="match status" value="1"/>
</dbReference>
<organism evidence="3 4">
    <name type="scientific">Nitrincola tibetensis</name>
    <dbReference type="NCBI Taxonomy" id="2219697"/>
    <lineage>
        <taxon>Bacteria</taxon>
        <taxon>Pseudomonadati</taxon>
        <taxon>Pseudomonadota</taxon>
        <taxon>Gammaproteobacteria</taxon>
        <taxon>Oceanospirillales</taxon>
        <taxon>Oceanospirillaceae</taxon>
        <taxon>Nitrincola</taxon>
    </lineage>
</organism>
<dbReference type="AlphaFoldDB" id="A0A364NQ19"/>
<proteinExistence type="predicted"/>
<dbReference type="CDD" id="cd07944">
    <property type="entry name" value="DRE_TIM_HOA_like"/>
    <property type="match status" value="1"/>
</dbReference>
<dbReference type="Gene3D" id="3.20.20.70">
    <property type="entry name" value="Aldolase class I"/>
    <property type="match status" value="1"/>
</dbReference>
<dbReference type="Pfam" id="PF00682">
    <property type="entry name" value="HMGL-like"/>
    <property type="match status" value="1"/>
</dbReference>
<dbReference type="Proteomes" id="UP000250744">
    <property type="component" value="Unassembled WGS sequence"/>
</dbReference>
<dbReference type="InterPro" id="IPR013785">
    <property type="entry name" value="Aldolase_TIM"/>
</dbReference>
<dbReference type="SUPFAM" id="SSF51569">
    <property type="entry name" value="Aldolase"/>
    <property type="match status" value="1"/>
</dbReference>
<feature type="domain" description="Pyruvate carboxyltransferase" evidence="2">
    <location>
        <begin position="1"/>
        <end position="257"/>
    </location>
</feature>